<name>A0AB34HYD8_ESCRO</name>
<dbReference type="InterPro" id="IPR038765">
    <property type="entry name" value="Papain-like_cys_pep_sf"/>
</dbReference>
<dbReference type="SUPFAM" id="SSF54001">
    <property type="entry name" value="Cysteine proteinases"/>
    <property type="match status" value="1"/>
</dbReference>
<dbReference type="AlphaFoldDB" id="A0AB34HYD8"/>
<sequence>MLQALYFCRLFWENALAYKVQEKNKENLLTCLADLFYSTTTQKKKRFKHMKQLFRYTKLSYRVVFLLEARLFNTSHEAVNLDHMYDLVAVVVHYGGGSLRQWS</sequence>
<dbReference type="EMBL" id="JAIQCJ010000544">
    <property type="protein sequence ID" value="KAJ8795785.1"/>
    <property type="molecule type" value="Genomic_DNA"/>
</dbReference>
<evidence type="ECO:0000313" key="1">
    <source>
        <dbReference type="EMBL" id="KAJ8795785.1"/>
    </source>
</evidence>
<reference evidence="1 2" key="1">
    <citation type="submission" date="2022-11" db="EMBL/GenBank/DDBJ databases">
        <title>Whole genome sequence of Eschrichtius robustus ER-17-0199.</title>
        <authorList>
            <person name="Bruniche-Olsen A."/>
            <person name="Black A.N."/>
            <person name="Fields C.J."/>
            <person name="Walden K."/>
            <person name="Dewoody J.A."/>
        </authorList>
    </citation>
    <scope>NUCLEOTIDE SEQUENCE [LARGE SCALE GENOMIC DNA]</scope>
    <source>
        <strain evidence="1">ER-17-0199</strain>
        <tissue evidence="1">Blubber</tissue>
    </source>
</reference>
<dbReference type="Proteomes" id="UP001159641">
    <property type="component" value="Unassembled WGS sequence"/>
</dbReference>
<organism evidence="1 2">
    <name type="scientific">Eschrichtius robustus</name>
    <name type="common">California gray whale</name>
    <name type="synonym">Eschrichtius gibbosus</name>
    <dbReference type="NCBI Taxonomy" id="9764"/>
    <lineage>
        <taxon>Eukaryota</taxon>
        <taxon>Metazoa</taxon>
        <taxon>Chordata</taxon>
        <taxon>Craniata</taxon>
        <taxon>Vertebrata</taxon>
        <taxon>Euteleostomi</taxon>
        <taxon>Mammalia</taxon>
        <taxon>Eutheria</taxon>
        <taxon>Laurasiatheria</taxon>
        <taxon>Artiodactyla</taxon>
        <taxon>Whippomorpha</taxon>
        <taxon>Cetacea</taxon>
        <taxon>Mysticeti</taxon>
        <taxon>Eschrichtiidae</taxon>
        <taxon>Eschrichtius</taxon>
    </lineage>
</organism>
<gene>
    <name evidence="1" type="ORF">J1605_002547</name>
</gene>
<evidence type="ECO:0000313" key="2">
    <source>
        <dbReference type="Proteomes" id="UP001159641"/>
    </source>
</evidence>
<proteinExistence type="predicted"/>
<keyword evidence="2" id="KW-1185">Reference proteome</keyword>
<accession>A0AB34HYD8</accession>
<protein>
    <submittedName>
        <fullName evidence="1">Uncharacterized protein</fullName>
    </submittedName>
</protein>
<dbReference type="Gene3D" id="3.90.70.10">
    <property type="entry name" value="Cysteine proteinases"/>
    <property type="match status" value="1"/>
</dbReference>
<comment type="caution">
    <text evidence="1">The sequence shown here is derived from an EMBL/GenBank/DDBJ whole genome shotgun (WGS) entry which is preliminary data.</text>
</comment>